<keyword evidence="1" id="KW-1133">Transmembrane helix</keyword>
<protein>
    <submittedName>
        <fullName evidence="2">Uncharacterized protein</fullName>
    </submittedName>
</protein>
<evidence type="ECO:0000313" key="3">
    <source>
        <dbReference type="Proteomes" id="UP000230233"/>
    </source>
</evidence>
<name>A0A2G5SSG6_9PELO</name>
<dbReference type="AlphaFoldDB" id="A0A2G5SSG6"/>
<evidence type="ECO:0000313" key="2">
    <source>
        <dbReference type="EMBL" id="PIC17879.1"/>
    </source>
</evidence>
<proteinExistence type="predicted"/>
<gene>
    <name evidence="2" type="primary">Cnig_chr_X.g23965</name>
    <name evidence="2" type="ORF">B9Z55_023965</name>
</gene>
<accession>A0A2G5SSG6</accession>
<keyword evidence="3" id="KW-1185">Reference proteome</keyword>
<comment type="caution">
    <text evidence="2">The sequence shown here is derived from an EMBL/GenBank/DDBJ whole genome shotgun (WGS) entry which is preliminary data.</text>
</comment>
<organism evidence="2 3">
    <name type="scientific">Caenorhabditis nigoni</name>
    <dbReference type="NCBI Taxonomy" id="1611254"/>
    <lineage>
        <taxon>Eukaryota</taxon>
        <taxon>Metazoa</taxon>
        <taxon>Ecdysozoa</taxon>
        <taxon>Nematoda</taxon>
        <taxon>Chromadorea</taxon>
        <taxon>Rhabditida</taxon>
        <taxon>Rhabditina</taxon>
        <taxon>Rhabditomorpha</taxon>
        <taxon>Rhabditoidea</taxon>
        <taxon>Rhabditidae</taxon>
        <taxon>Peloderinae</taxon>
        <taxon>Caenorhabditis</taxon>
    </lineage>
</organism>
<dbReference type="EMBL" id="PDUG01000006">
    <property type="protein sequence ID" value="PIC17879.1"/>
    <property type="molecule type" value="Genomic_DNA"/>
</dbReference>
<dbReference type="Proteomes" id="UP000230233">
    <property type="component" value="Chromosome X"/>
</dbReference>
<sequence length="82" mass="9460">MFSFVSTYLTKHLNLLHTTLLCPPPRHATALCWISYAGVLSSVAILIYWRLSTVSLIFFSKIFIIKIFKTFNISDGFKTDWN</sequence>
<keyword evidence="1" id="KW-0812">Transmembrane</keyword>
<reference evidence="3" key="1">
    <citation type="submission" date="2017-10" db="EMBL/GenBank/DDBJ databases">
        <title>Rapid genome shrinkage in a self-fertile nematode reveals novel sperm competition proteins.</title>
        <authorList>
            <person name="Yin D."/>
            <person name="Schwarz E.M."/>
            <person name="Thomas C.G."/>
            <person name="Felde R.L."/>
            <person name="Korf I.F."/>
            <person name="Cutter A.D."/>
            <person name="Schartner C.M."/>
            <person name="Ralston E.J."/>
            <person name="Meyer B.J."/>
            <person name="Haag E.S."/>
        </authorList>
    </citation>
    <scope>NUCLEOTIDE SEQUENCE [LARGE SCALE GENOMIC DNA]</scope>
    <source>
        <strain evidence="3">JU1422</strain>
    </source>
</reference>
<feature type="transmembrane region" description="Helical" evidence="1">
    <location>
        <begin position="33"/>
        <end position="59"/>
    </location>
</feature>
<keyword evidence="1" id="KW-0472">Membrane</keyword>
<evidence type="ECO:0000256" key="1">
    <source>
        <dbReference type="SAM" id="Phobius"/>
    </source>
</evidence>